<dbReference type="GO" id="GO:0006397">
    <property type="term" value="P:mRNA processing"/>
    <property type="evidence" value="ECO:0007669"/>
    <property type="project" value="InterPro"/>
</dbReference>
<evidence type="ECO:0008006" key="3">
    <source>
        <dbReference type="Google" id="ProtNLM"/>
    </source>
</evidence>
<dbReference type="Proteomes" id="UP001279734">
    <property type="component" value="Unassembled WGS sequence"/>
</dbReference>
<dbReference type="InterPro" id="IPR006509">
    <property type="entry name" value="RBM39_SF"/>
</dbReference>
<dbReference type="GO" id="GO:0003723">
    <property type="term" value="F:RNA binding"/>
    <property type="evidence" value="ECO:0007669"/>
    <property type="project" value="InterPro"/>
</dbReference>
<dbReference type="AlphaFoldDB" id="A0AAD3TAB4"/>
<comment type="caution">
    <text evidence="1">The sequence shown here is derived from an EMBL/GenBank/DDBJ whole genome shotgun (WGS) entry which is preliminary data.</text>
</comment>
<proteinExistence type="predicted"/>
<organism evidence="1 2">
    <name type="scientific">Nepenthes gracilis</name>
    <name type="common">Slender pitcher plant</name>
    <dbReference type="NCBI Taxonomy" id="150966"/>
    <lineage>
        <taxon>Eukaryota</taxon>
        <taxon>Viridiplantae</taxon>
        <taxon>Streptophyta</taxon>
        <taxon>Embryophyta</taxon>
        <taxon>Tracheophyta</taxon>
        <taxon>Spermatophyta</taxon>
        <taxon>Magnoliopsida</taxon>
        <taxon>eudicotyledons</taxon>
        <taxon>Gunneridae</taxon>
        <taxon>Pentapetalae</taxon>
        <taxon>Caryophyllales</taxon>
        <taxon>Nepenthaceae</taxon>
        <taxon>Nepenthes</taxon>
    </lineage>
</organism>
<reference evidence="1" key="1">
    <citation type="submission" date="2023-05" db="EMBL/GenBank/DDBJ databases">
        <title>Nepenthes gracilis genome sequencing.</title>
        <authorList>
            <person name="Fukushima K."/>
        </authorList>
    </citation>
    <scope>NUCLEOTIDE SEQUENCE</scope>
    <source>
        <strain evidence="1">SING2019-196</strain>
    </source>
</reference>
<dbReference type="SUPFAM" id="SSF54928">
    <property type="entry name" value="RNA-binding domain, RBD"/>
    <property type="match status" value="1"/>
</dbReference>
<evidence type="ECO:0000313" key="1">
    <source>
        <dbReference type="EMBL" id="GMH26585.1"/>
    </source>
</evidence>
<keyword evidence="2" id="KW-1185">Reference proteome</keyword>
<dbReference type="EMBL" id="BSYO01000031">
    <property type="protein sequence ID" value="GMH26585.1"/>
    <property type="molecule type" value="Genomic_DNA"/>
</dbReference>
<dbReference type="InterPro" id="IPR035979">
    <property type="entry name" value="RBD_domain_sf"/>
</dbReference>
<gene>
    <name evidence="1" type="ORF">Nepgr_028428</name>
</gene>
<dbReference type="Gene3D" id="3.30.70.330">
    <property type="match status" value="1"/>
</dbReference>
<dbReference type="PANTHER" id="PTHR48036">
    <property type="entry name" value="SPLICING FACTOR (PAD-1), PUTATIVE (AFU_ORTHOLOGUE AFUA_1G15810)-RELATED"/>
    <property type="match status" value="1"/>
</dbReference>
<name>A0AAD3TAB4_NEPGR</name>
<evidence type="ECO:0000313" key="2">
    <source>
        <dbReference type="Proteomes" id="UP001279734"/>
    </source>
</evidence>
<sequence>MVSGSKCTFSSTSRAEVGSQCHRHKALNAPSRALLVQKLDHSSTAASIAGTLGTPVISSSVLAAPPVPFLGAPAGVSSLVAPLMQSPVSTLGGLRVAGLSVPPPINISSVHTTEPDFDLDIKEDVQGECAKFGPLKHIFVDKNSAGFVYLRFNDTQSAINEQRALHGRWFAGKMITATFMDVVFIFEASPELRGRVLGQQIGYLTGRAAVHEEEKHRDILLCPLTGGLASKWLVLLNQFVYCTSKVNCET</sequence>
<accession>A0AAD3TAB4</accession>
<dbReference type="InterPro" id="IPR012677">
    <property type="entry name" value="Nucleotide-bd_a/b_plait_sf"/>
</dbReference>
<dbReference type="CDD" id="cd12285">
    <property type="entry name" value="RRM3_RBM39_like"/>
    <property type="match status" value="1"/>
</dbReference>
<protein>
    <recommendedName>
        <fullName evidence="3">RRM domain-containing protein</fullName>
    </recommendedName>
</protein>
<dbReference type="GO" id="GO:0005634">
    <property type="term" value="C:nucleus"/>
    <property type="evidence" value="ECO:0007669"/>
    <property type="project" value="InterPro"/>
</dbReference>